<sequence length="60" mass="7177">MRIGEILKDQQPEVYKKLKSDKKEKRGKENLSFSDLRQLMKKDSYYRGKGGSIKQRSWNK</sequence>
<feature type="region of interest" description="Disordered" evidence="1">
    <location>
        <begin position="14"/>
        <end position="33"/>
    </location>
</feature>
<organism evidence="2 3">
    <name type="scientific">Hathewaya histolytica</name>
    <name type="common">Clostridium histolyticum</name>
    <dbReference type="NCBI Taxonomy" id="1498"/>
    <lineage>
        <taxon>Bacteria</taxon>
        <taxon>Bacillati</taxon>
        <taxon>Bacillota</taxon>
        <taxon>Clostridia</taxon>
        <taxon>Eubacteriales</taxon>
        <taxon>Clostridiaceae</taxon>
        <taxon>Hathewaya</taxon>
    </lineage>
</organism>
<evidence type="ECO:0000313" key="2">
    <source>
        <dbReference type="EMBL" id="VTQ88624.1"/>
    </source>
</evidence>
<evidence type="ECO:0000256" key="1">
    <source>
        <dbReference type="SAM" id="MobiDB-lite"/>
    </source>
</evidence>
<evidence type="ECO:0000313" key="3">
    <source>
        <dbReference type="Proteomes" id="UP000308489"/>
    </source>
</evidence>
<dbReference type="RefSeq" id="WP_138209942.1">
    <property type="nucleotide sequence ID" value="NZ_CBCRUQ010000020.1"/>
</dbReference>
<gene>
    <name evidence="2" type="ORF">NCTC503_01269</name>
</gene>
<dbReference type="Proteomes" id="UP000308489">
    <property type="component" value="Chromosome 1"/>
</dbReference>
<proteinExistence type="predicted"/>
<dbReference type="AlphaFoldDB" id="A0A4U9RAJ8"/>
<reference evidence="2 3" key="1">
    <citation type="submission" date="2019-05" db="EMBL/GenBank/DDBJ databases">
        <authorList>
            <consortium name="Pathogen Informatics"/>
        </authorList>
    </citation>
    <scope>NUCLEOTIDE SEQUENCE [LARGE SCALE GENOMIC DNA]</scope>
    <source>
        <strain evidence="2 3">NCTC503</strain>
    </source>
</reference>
<dbReference type="OrthoDB" id="1945144at2"/>
<protein>
    <submittedName>
        <fullName evidence="2">Uncharacterized protein</fullName>
    </submittedName>
</protein>
<dbReference type="EMBL" id="LR590481">
    <property type="protein sequence ID" value="VTQ88624.1"/>
    <property type="molecule type" value="Genomic_DNA"/>
</dbReference>
<name>A0A4U9RAJ8_HATHI</name>
<keyword evidence="3" id="KW-1185">Reference proteome</keyword>
<feature type="compositionally biased region" description="Basic and acidic residues" evidence="1">
    <location>
        <begin position="14"/>
        <end position="29"/>
    </location>
</feature>
<dbReference type="KEGG" id="hhw:NCTC503_01269"/>
<accession>A0A4U9RAJ8</accession>